<evidence type="ECO:0000313" key="2">
    <source>
        <dbReference type="EMBL" id="MBC3941399.1"/>
    </source>
</evidence>
<dbReference type="Proteomes" id="UP000597613">
    <property type="component" value="Unassembled WGS sequence"/>
</dbReference>
<keyword evidence="1" id="KW-0472">Membrane</keyword>
<dbReference type="EMBL" id="JACONT010000010">
    <property type="protein sequence ID" value="MBC3941399.1"/>
    <property type="molecule type" value="Genomic_DNA"/>
</dbReference>
<organism evidence="2 3">
    <name type="scientific">Sphingomonas albertensis</name>
    <dbReference type="NCBI Taxonomy" id="2762591"/>
    <lineage>
        <taxon>Bacteria</taxon>
        <taxon>Pseudomonadati</taxon>
        <taxon>Pseudomonadota</taxon>
        <taxon>Alphaproteobacteria</taxon>
        <taxon>Sphingomonadales</taxon>
        <taxon>Sphingomonadaceae</taxon>
        <taxon>Sphingomonas</taxon>
    </lineage>
</organism>
<keyword evidence="1" id="KW-0812">Transmembrane</keyword>
<proteinExistence type="predicted"/>
<comment type="caution">
    <text evidence="2">The sequence shown here is derived from an EMBL/GenBank/DDBJ whole genome shotgun (WGS) entry which is preliminary data.</text>
</comment>
<evidence type="ECO:0008006" key="4">
    <source>
        <dbReference type="Google" id="ProtNLM"/>
    </source>
</evidence>
<sequence length="233" mass="25327">MLLIIQRELSGDLARQYRLSTETLVARAGMQAELAQSFDTTSRYLGPCQGDDREAVSDEEKVPETTWTALGFALVFVLQGMAFVGLAYATYRGMAWLSSRLGRRAYERAVVANITVDGAGAATIPVLATFTGVRGLPWWYAVASNNAKPLFVIEPDGIRFRVARQRKRRYAEIECVDVRQGRGTVNLDFTFYGSLLNFTANLGAVPLAAHVLALLPGAVPLSARALAVKGIGI</sequence>
<gene>
    <name evidence="2" type="ORF">H8S47_06820</name>
</gene>
<evidence type="ECO:0000256" key="1">
    <source>
        <dbReference type="SAM" id="Phobius"/>
    </source>
</evidence>
<evidence type="ECO:0000313" key="3">
    <source>
        <dbReference type="Proteomes" id="UP000597613"/>
    </source>
</evidence>
<reference evidence="2 3" key="1">
    <citation type="submission" date="2020-08" db="EMBL/GenBank/DDBJ databases">
        <title>Putative novel bacterial strains isolated from necrotic wheat leaf tissues caused by Xanthomonas translucens.</title>
        <authorList>
            <person name="Tambong J.T."/>
        </authorList>
    </citation>
    <scope>NUCLEOTIDE SEQUENCE [LARGE SCALE GENOMIC DNA]</scope>
    <source>
        <strain evidence="3">DOAB 1063</strain>
    </source>
</reference>
<keyword evidence="1" id="KW-1133">Transmembrane helix</keyword>
<accession>A0ABR7ALS1</accession>
<protein>
    <recommendedName>
        <fullName evidence="4">DUF3592 domain-containing protein</fullName>
    </recommendedName>
</protein>
<feature type="transmembrane region" description="Helical" evidence="1">
    <location>
        <begin position="67"/>
        <end position="91"/>
    </location>
</feature>
<keyword evidence="3" id="KW-1185">Reference proteome</keyword>
<name>A0ABR7ALS1_9SPHN</name>